<evidence type="ECO:0000313" key="3">
    <source>
        <dbReference type="Proteomes" id="UP001156641"/>
    </source>
</evidence>
<dbReference type="InterPro" id="IPR018754">
    <property type="entry name" value="RovC-like_DNA-bd"/>
</dbReference>
<dbReference type="Proteomes" id="UP001156641">
    <property type="component" value="Unassembled WGS sequence"/>
</dbReference>
<evidence type="ECO:0000313" key="2">
    <source>
        <dbReference type="EMBL" id="GLR68669.1"/>
    </source>
</evidence>
<organism evidence="2 3">
    <name type="scientific">Acidocella aquatica</name>
    <dbReference type="NCBI Taxonomy" id="1922313"/>
    <lineage>
        <taxon>Bacteria</taxon>
        <taxon>Pseudomonadati</taxon>
        <taxon>Pseudomonadota</taxon>
        <taxon>Alphaproteobacteria</taxon>
        <taxon>Acetobacterales</taxon>
        <taxon>Acidocellaceae</taxon>
        <taxon>Acidocella</taxon>
    </lineage>
</organism>
<dbReference type="Pfam" id="PF10074">
    <property type="entry name" value="RovC_DNA-bd"/>
    <property type="match status" value="1"/>
</dbReference>
<feature type="domain" description="T6SS Transcription factor RovC-like DNA binding" evidence="1">
    <location>
        <begin position="18"/>
        <end position="92"/>
    </location>
</feature>
<reference evidence="3" key="1">
    <citation type="journal article" date="2019" name="Int. J. Syst. Evol. Microbiol.">
        <title>The Global Catalogue of Microorganisms (GCM) 10K type strain sequencing project: providing services to taxonomists for standard genome sequencing and annotation.</title>
        <authorList>
            <consortium name="The Broad Institute Genomics Platform"/>
            <consortium name="The Broad Institute Genome Sequencing Center for Infectious Disease"/>
            <person name="Wu L."/>
            <person name="Ma J."/>
        </authorList>
    </citation>
    <scope>NUCLEOTIDE SEQUENCE [LARGE SCALE GENOMIC DNA]</scope>
    <source>
        <strain evidence="3">NBRC 112502</strain>
    </source>
</reference>
<protein>
    <recommendedName>
        <fullName evidence="1">T6SS Transcription factor RovC-like DNA binding domain-containing protein</fullName>
    </recommendedName>
</protein>
<sequence>MMKIYGTPYMTVPPFEDRPPEAPKLTAYDERHLVTYLRLLDAAEEGADWQEVVAIVFGLNPVKEPARAKIVHDSHLARARWMTEFGYRDLLRPPSTEP</sequence>
<keyword evidence="3" id="KW-1185">Reference proteome</keyword>
<evidence type="ECO:0000259" key="1">
    <source>
        <dbReference type="Pfam" id="PF10074"/>
    </source>
</evidence>
<accession>A0ABQ6AEW7</accession>
<dbReference type="EMBL" id="BSOS01000094">
    <property type="protein sequence ID" value="GLR68669.1"/>
    <property type="molecule type" value="Genomic_DNA"/>
</dbReference>
<comment type="caution">
    <text evidence="2">The sequence shown here is derived from an EMBL/GenBank/DDBJ whole genome shotgun (WGS) entry which is preliminary data.</text>
</comment>
<gene>
    <name evidence="2" type="ORF">GCM10010909_33510</name>
</gene>
<proteinExistence type="predicted"/>
<name>A0ABQ6AEW7_9PROT</name>